<evidence type="ECO:0000259" key="5">
    <source>
        <dbReference type="PROSITE" id="PS50157"/>
    </source>
</evidence>
<dbReference type="GO" id="GO:0005634">
    <property type="term" value="C:nucleus"/>
    <property type="evidence" value="ECO:0007669"/>
    <property type="project" value="TreeGrafter"/>
</dbReference>
<dbReference type="PANTHER" id="PTHR23110">
    <property type="entry name" value="BTB DOMAIN TRANSCRIPTION FACTOR"/>
    <property type="match status" value="1"/>
</dbReference>
<dbReference type="GO" id="GO:0003006">
    <property type="term" value="P:developmental process involved in reproduction"/>
    <property type="evidence" value="ECO:0007669"/>
    <property type="project" value="UniProtKB-ARBA"/>
</dbReference>
<dbReference type="InterPro" id="IPR000210">
    <property type="entry name" value="BTB/POZ_dom"/>
</dbReference>
<proteinExistence type="predicted"/>
<keyword evidence="2" id="KW-0862">Zinc</keyword>
<keyword evidence="2" id="KW-0479">Metal-binding</keyword>
<dbReference type="AlphaFoldDB" id="A0A1D2N1Y5"/>
<dbReference type="SUPFAM" id="SSF57667">
    <property type="entry name" value="beta-beta-alpha zinc fingers"/>
    <property type="match status" value="1"/>
</dbReference>
<keyword evidence="7" id="KW-1185">Reference proteome</keyword>
<evidence type="ECO:0000256" key="3">
    <source>
        <dbReference type="SAM" id="MobiDB-lite"/>
    </source>
</evidence>
<dbReference type="GO" id="GO:0048513">
    <property type="term" value="P:animal organ development"/>
    <property type="evidence" value="ECO:0007669"/>
    <property type="project" value="UniProtKB-ARBA"/>
</dbReference>
<dbReference type="STRING" id="48709.A0A1D2N1Y5"/>
<gene>
    <name evidence="6" type="ORF">Ocin01_07370</name>
</gene>
<keyword evidence="2" id="KW-0863">Zinc-finger</keyword>
<dbReference type="EMBL" id="LJIJ01000288">
    <property type="protein sequence ID" value="ODM99307.1"/>
    <property type="molecule type" value="Genomic_DNA"/>
</dbReference>
<dbReference type="Proteomes" id="UP000094527">
    <property type="component" value="Unassembled WGS sequence"/>
</dbReference>
<feature type="compositionally biased region" description="Polar residues" evidence="3">
    <location>
        <begin position="171"/>
        <end position="184"/>
    </location>
</feature>
<dbReference type="GO" id="GO:0006357">
    <property type="term" value="P:regulation of transcription by RNA polymerase II"/>
    <property type="evidence" value="ECO:0007669"/>
    <property type="project" value="TreeGrafter"/>
</dbReference>
<evidence type="ECO:0000313" key="7">
    <source>
        <dbReference type="Proteomes" id="UP000094527"/>
    </source>
</evidence>
<evidence type="ECO:0000256" key="1">
    <source>
        <dbReference type="ARBA" id="ARBA00023242"/>
    </source>
</evidence>
<feature type="region of interest" description="Disordered" evidence="3">
    <location>
        <begin position="231"/>
        <end position="258"/>
    </location>
</feature>
<dbReference type="OMA" id="EYNTQAG"/>
<dbReference type="InterPro" id="IPR051095">
    <property type="entry name" value="Dros_DevTransReg"/>
</dbReference>
<feature type="compositionally biased region" description="Basic and acidic residues" evidence="3">
    <location>
        <begin position="234"/>
        <end position="243"/>
    </location>
</feature>
<dbReference type="PROSITE" id="PS50097">
    <property type="entry name" value="BTB"/>
    <property type="match status" value="1"/>
</dbReference>
<dbReference type="PANTHER" id="PTHR23110:SF106">
    <property type="entry name" value="FI01104P"/>
    <property type="match status" value="1"/>
</dbReference>
<reference evidence="6 7" key="1">
    <citation type="journal article" date="2016" name="Genome Biol. Evol.">
        <title>Gene Family Evolution Reflects Adaptation to Soil Environmental Stressors in the Genome of the Collembolan Orchesella cincta.</title>
        <authorList>
            <person name="Faddeeva-Vakhrusheva A."/>
            <person name="Derks M.F."/>
            <person name="Anvar S.Y."/>
            <person name="Agamennone V."/>
            <person name="Suring W."/>
            <person name="Smit S."/>
            <person name="van Straalen N.M."/>
            <person name="Roelofs D."/>
        </authorList>
    </citation>
    <scope>NUCLEOTIDE SEQUENCE [LARGE SCALE GENOMIC DNA]</scope>
    <source>
        <tissue evidence="6">Mixed pool</tissue>
    </source>
</reference>
<dbReference type="GO" id="GO:0008270">
    <property type="term" value="F:zinc ion binding"/>
    <property type="evidence" value="ECO:0007669"/>
    <property type="project" value="UniProtKB-KW"/>
</dbReference>
<dbReference type="InterPro" id="IPR011333">
    <property type="entry name" value="SKP1/BTB/POZ_sf"/>
</dbReference>
<organism evidence="6 7">
    <name type="scientific">Orchesella cincta</name>
    <name type="common">Springtail</name>
    <name type="synonym">Podura cincta</name>
    <dbReference type="NCBI Taxonomy" id="48709"/>
    <lineage>
        <taxon>Eukaryota</taxon>
        <taxon>Metazoa</taxon>
        <taxon>Ecdysozoa</taxon>
        <taxon>Arthropoda</taxon>
        <taxon>Hexapoda</taxon>
        <taxon>Collembola</taxon>
        <taxon>Entomobryomorpha</taxon>
        <taxon>Entomobryoidea</taxon>
        <taxon>Orchesellidae</taxon>
        <taxon>Orchesellinae</taxon>
        <taxon>Orchesella</taxon>
    </lineage>
</organism>
<dbReference type="Gene3D" id="3.30.710.10">
    <property type="entry name" value="Potassium Channel Kv1.1, Chain A"/>
    <property type="match status" value="1"/>
</dbReference>
<dbReference type="InterPro" id="IPR013087">
    <property type="entry name" value="Znf_C2H2_type"/>
</dbReference>
<dbReference type="Gene3D" id="3.30.160.60">
    <property type="entry name" value="Classic Zinc Finger"/>
    <property type="match status" value="1"/>
</dbReference>
<dbReference type="SMART" id="SM00355">
    <property type="entry name" value="ZnF_C2H2"/>
    <property type="match status" value="2"/>
</dbReference>
<evidence type="ECO:0000259" key="4">
    <source>
        <dbReference type="PROSITE" id="PS50097"/>
    </source>
</evidence>
<protein>
    <submittedName>
        <fullName evidence="6">Longitudinals lacking protein-like</fullName>
    </submittedName>
</protein>
<dbReference type="SMART" id="SM00225">
    <property type="entry name" value="BTB"/>
    <property type="match status" value="1"/>
</dbReference>
<accession>A0A1D2N1Y5</accession>
<dbReference type="OrthoDB" id="10261408at2759"/>
<dbReference type="PROSITE" id="PS50157">
    <property type="entry name" value="ZINC_FINGER_C2H2_2"/>
    <property type="match status" value="1"/>
</dbReference>
<feature type="region of interest" description="Disordered" evidence="3">
    <location>
        <begin position="119"/>
        <end position="219"/>
    </location>
</feature>
<feature type="domain" description="BTB" evidence="4">
    <location>
        <begin position="33"/>
        <end position="98"/>
    </location>
</feature>
<feature type="compositionally biased region" description="Polar residues" evidence="3">
    <location>
        <begin position="138"/>
        <end position="148"/>
    </location>
</feature>
<dbReference type="SUPFAM" id="SSF54695">
    <property type="entry name" value="POZ domain"/>
    <property type="match status" value="1"/>
</dbReference>
<dbReference type="PROSITE" id="PS00028">
    <property type="entry name" value="ZINC_FINGER_C2H2_1"/>
    <property type="match status" value="1"/>
</dbReference>
<dbReference type="GO" id="GO:0048666">
    <property type="term" value="P:neuron development"/>
    <property type="evidence" value="ECO:0007669"/>
    <property type="project" value="UniProtKB-ARBA"/>
</dbReference>
<keyword evidence="1" id="KW-0539">Nucleus</keyword>
<evidence type="ECO:0000256" key="2">
    <source>
        <dbReference type="PROSITE-ProRule" id="PRU00042"/>
    </source>
</evidence>
<dbReference type="Pfam" id="PF00651">
    <property type="entry name" value="BTB"/>
    <property type="match status" value="1"/>
</dbReference>
<dbReference type="CDD" id="cd18315">
    <property type="entry name" value="BTB_POZ_BAB-like"/>
    <property type="match status" value="1"/>
</dbReference>
<sequence>MAAAHQQFSLRWNNYSQHIVTALEELRVDDELTDVTLSCEGQRVKAHKLLLSACSVFFKDTFKENPCKHPIIILKGVSFADLQAVIQFMYNGQVNVTQERLPSFLQTAEILQIKGLTDSANSEKEETPVVTKKRPQTFPAQASTTVDSVRQDSDSRPPTPKRKRVIGAVPSAQSSELTGTPSVISASGNTGGGGSSHSTSNQSNPPPPPLIAHNSENSRDGLPIKYEEQEQDLDDSHYDRNTLSEDNDNSFQDNGNDEIGVEQNSLAALWAQTTGLLGTAVRGGAFDDQDSVDAKYQMMNSLIDSGGEEYNTQAGYVCPICNHVSRSAGGRSNHMQTHRDPKICPICHQTFLRRDNLNRHIREKHQGQRRRP</sequence>
<dbReference type="InterPro" id="IPR036236">
    <property type="entry name" value="Znf_C2H2_sf"/>
</dbReference>
<dbReference type="Pfam" id="PF13894">
    <property type="entry name" value="zf-C2H2_4"/>
    <property type="match status" value="1"/>
</dbReference>
<name>A0A1D2N1Y5_ORCCI</name>
<feature type="domain" description="C2H2-type" evidence="5">
    <location>
        <begin position="342"/>
        <end position="370"/>
    </location>
</feature>
<evidence type="ECO:0000313" key="6">
    <source>
        <dbReference type="EMBL" id="ODM99307.1"/>
    </source>
</evidence>
<comment type="caution">
    <text evidence="6">The sequence shown here is derived from an EMBL/GenBank/DDBJ whole genome shotgun (WGS) entry which is preliminary data.</text>
</comment>